<dbReference type="EMBL" id="UYRV01003826">
    <property type="protein sequence ID" value="VDK50772.1"/>
    <property type="molecule type" value="Genomic_DNA"/>
</dbReference>
<gene>
    <name evidence="2" type="ORF">CGOC_LOCUS1865</name>
</gene>
<dbReference type="Proteomes" id="UP000271889">
    <property type="component" value="Unassembled WGS sequence"/>
</dbReference>
<keyword evidence="1" id="KW-0812">Transmembrane</keyword>
<accession>A0A3P6QL29</accession>
<keyword evidence="1" id="KW-0472">Membrane</keyword>
<dbReference type="OrthoDB" id="2985014at2759"/>
<dbReference type="GO" id="GO:0016020">
    <property type="term" value="C:membrane"/>
    <property type="evidence" value="ECO:0007669"/>
    <property type="project" value="TreeGrafter"/>
</dbReference>
<reference evidence="2 3" key="1">
    <citation type="submission" date="2018-11" db="EMBL/GenBank/DDBJ databases">
        <authorList>
            <consortium name="Pathogen Informatics"/>
        </authorList>
    </citation>
    <scope>NUCLEOTIDE SEQUENCE [LARGE SCALE GENOMIC DNA]</scope>
</reference>
<evidence type="ECO:0000256" key="1">
    <source>
        <dbReference type="SAM" id="Phobius"/>
    </source>
</evidence>
<dbReference type="PANTHER" id="PTHR45757:SF17">
    <property type="entry name" value="MAJOR FACILITATOR SUPERFAMILY (MFS) PROFILE DOMAIN-CONTAINING PROTEIN"/>
    <property type="match status" value="1"/>
</dbReference>
<evidence type="ECO:0000313" key="3">
    <source>
        <dbReference type="Proteomes" id="UP000271889"/>
    </source>
</evidence>
<sequence length="92" mass="10404">MRVWTCWRDSFRYLLVTIGFFCLLSVNSNHTIINFTFICMSSDYSRNFSGSGDSPPVDYTPSEKSAIIWAVPLGTLLGSIPVNYLYTEYGAK</sequence>
<name>A0A3P6QL29_CYLGO</name>
<feature type="transmembrane region" description="Helical" evidence="1">
    <location>
        <begin position="66"/>
        <end position="86"/>
    </location>
</feature>
<dbReference type="PANTHER" id="PTHR45757">
    <property type="entry name" value="PROTEIN CBG23364-RELATED"/>
    <property type="match status" value="1"/>
</dbReference>
<dbReference type="AlphaFoldDB" id="A0A3P6QL29"/>
<protein>
    <submittedName>
        <fullName evidence="2">Uncharacterized protein</fullName>
    </submittedName>
</protein>
<proteinExistence type="predicted"/>
<keyword evidence="1" id="KW-1133">Transmembrane helix</keyword>
<keyword evidence="3" id="KW-1185">Reference proteome</keyword>
<organism evidence="2 3">
    <name type="scientific">Cylicostephanus goldi</name>
    <name type="common">Nematode worm</name>
    <dbReference type="NCBI Taxonomy" id="71465"/>
    <lineage>
        <taxon>Eukaryota</taxon>
        <taxon>Metazoa</taxon>
        <taxon>Ecdysozoa</taxon>
        <taxon>Nematoda</taxon>
        <taxon>Chromadorea</taxon>
        <taxon>Rhabditida</taxon>
        <taxon>Rhabditina</taxon>
        <taxon>Rhabditomorpha</taxon>
        <taxon>Strongyloidea</taxon>
        <taxon>Strongylidae</taxon>
        <taxon>Cylicostephanus</taxon>
    </lineage>
</organism>
<evidence type="ECO:0000313" key="2">
    <source>
        <dbReference type="EMBL" id="VDK50772.1"/>
    </source>
</evidence>